<sequence length="121" mass="13757">MTAGEGRSALPHHHKSGKFCKKGLKTSGLFKPFFHHFPLIQTSVQDHYSNHLFLLITMPAKPLNIEHYTRPHLPPWLTMVEVFGIGCFGQFSSFFAYIKPLVNHLQPSPLILNQNYTENAA</sequence>
<dbReference type="Proteomes" id="UP001163823">
    <property type="component" value="Chromosome 13"/>
</dbReference>
<gene>
    <name evidence="1" type="ORF">O6P43_032213</name>
</gene>
<proteinExistence type="predicted"/>
<name>A0AAD7KX41_QUISA</name>
<reference evidence="1" key="1">
    <citation type="journal article" date="2023" name="Science">
        <title>Elucidation of the pathway for biosynthesis of saponin adjuvants from the soapbark tree.</title>
        <authorList>
            <person name="Reed J."/>
            <person name="Orme A."/>
            <person name="El-Demerdash A."/>
            <person name="Owen C."/>
            <person name="Martin L.B.B."/>
            <person name="Misra R.C."/>
            <person name="Kikuchi S."/>
            <person name="Rejzek M."/>
            <person name="Martin A.C."/>
            <person name="Harkess A."/>
            <person name="Leebens-Mack J."/>
            <person name="Louveau T."/>
            <person name="Stephenson M.J."/>
            <person name="Osbourn A."/>
        </authorList>
    </citation>
    <scope>NUCLEOTIDE SEQUENCE</scope>
    <source>
        <strain evidence="1">S10</strain>
    </source>
</reference>
<dbReference type="AlphaFoldDB" id="A0AAD7KX41"/>
<protein>
    <submittedName>
        <fullName evidence="1">Uncharacterized protein</fullName>
    </submittedName>
</protein>
<comment type="caution">
    <text evidence="1">The sequence shown here is derived from an EMBL/GenBank/DDBJ whole genome shotgun (WGS) entry which is preliminary data.</text>
</comment>
<evidence type="ECO:0000313" key="1">
    <source>
        <dbReference type="EMBL" id="KAJ7947403.1"/>
    </source>
</evidence>
<dbReference type="EMBL" id="JARAOO010000013">
    <property type="protein sequence ID" value="KAJ7947403.1"/>
    <property type="molecule type" value="Genomic_DNA"/>
</dbReference>
<keyword evidence="2" id="KW-1185">Reference proteome</keyword>
<evidence type="ECO:0000313" key="2">
    <source>
        <dbReference type="Proteomes" id="UP001163823"/>
    </source>
</evidence>
<organism evidence="1 2">
    <name type="scientific">Quillaja saponaria</name>
    <name type="common">Soap bark tree</name>
    <dbReference type="NCBI Taxonomy" id="32244"/>
    <lineage>
        <taxon>Eukaryota</taxon>
        <taxon>Viridiplantae</taxon>
        <taxon>Streptophyta</taxon>
        <taxon>Embryophyta</taxon>
        <taxon>Tracheophyta</taxon>
        <taxon>Spermatophyta</taxon>
        <taxon>Magnoliopsida</taxon>
        <taxon>eudicotyledons</taxon>
        <taxon>Gunneridae</taxon>
        <taxon>Pentapetalae</taxon>
        <taxon>rosids</taxon>
        <taxon>fabids</taxon>
        <taxon>Fabales</taxon>
        <taxon>Quillajaceae</taxon>
        <taxon>Quillaja</taxon>
    </lineage>
</organism>
<accession>A0AAD7KX41</accession>
<dbReference type="KEGG" id="qsa:O6P43_032213"/>